<feature type="non-terminal residue" evidence="2">
    <location>
        <position position="694"/>
    </location>
</feature>
<dbReference type="SUPFAM" id="SSF56112">
    <property type="entry name" value="Protein kinase-like (PK-like)"/>
    <property type="match status" value="1"/>
</dbReference>
<feature type="compositionally biased region" description="Basic and acidic residues" evidence="1">
    <location>
        <begin position="221"/>
        <end position="236"/>
    </location>
</feature>
<keyword evidence="3" id="KW-1185">Reference proteome</keyword>
<feature type="region of interest" description="Disordered" evidence="1">
    <location>
        <begin position="147"/>
        <end position="236"/>
    </location>
</feature>
<feature type="region of interest" description="Disordered" evidence="1">
    <location>
        <begin position="406"/>
        <end position="435"/>
    </location>
</feature>
<feature type="compositionally biased region" description="Basic residues" evidence="1">
    <location>
        <begin position="417"/>
        <end position="426"/>
    </location>
</feature>
<protein>
    <recommendedName>
        <fullName evidence="4">Protein kinase domain-containing protein</fullName>
    </recommendedName>
</protein>
<feature type="compositionally biased region" description="Polar residues" evidence="1">
    <location>
        <begin position="167"/>
        <end position="181"/>
    </location>
</feature>
<accession>A0A8H6J6W2</accession>
<feature type="region of interest" description="Disordered" evidence="1">
    <location>
        <begin position="597"/>
        <end position="616"/>
    </location>
</feature>
<proteinExistence type="predicted"/>
<dbReference type="PANTHER" id="PTHR37171">
    <property type="entry name" value="SERINE/THREONINE-PROTEIN KINASE YRZF-RELATED"/>
    <property type="match status" value="1"/>
</dbReference>
<sequence length="694" mass="78792">HKLGRNEVVTGLVSEIRPERDVINKSEEGFAFASKALAAAVVTQLFSYMIGKGIRYGYVCTGEAFGFLHIPDDPTSVYYYVCVPNLDVLDDDENRLHHTAVAQVFAFIIQALRAKPPPPSWYDAAAALDTWAVEYDDVLRNIPESVRKEARTSPYKPKRWQGFKRSPIQTRSRCKQPYTNTSRRDDSSDDEEDTQPSPTPNRLNKTDVTRSTGPDLASEQGQRRDWKEGPRKQHRIQDRPYCTSECLRGLAYGMPMDKACPNYQDHGHQHIKQEQFLQLVRTQLAQDRGRDADAVPLYLSGRIGALFKGIYIPVCLGRVDMVLPYYYDSGVFERFLFLSWAGLPLFETIQQTTKADIIKKVATAYKEIHRLHILHRDAEPRNIVYEKGTGKIMIVDFERAEFRSRQPLSPLGPNTWNKRKRGGAKKQQKDDFTEEEESVILSVSRLMSAATANPKLSTDQKPAEEPTLCAIRPMLVKPGILPHDDPGHNTLKTFVDLLDTTATEKEQRLKVSPFRAVGNTFDFSDPAKCHLPNVWQFADQFDLARLYDAVFRIDKQPDFIKAANLQIYMWFPSTSRTLILTTDRMFEDCPHWSKFPATPVQPTPGSHATAPQGPPPTRIDVINGHFPHGVLYPPPPEDENPNVVPHHIYSRIHLDHSYGRALPPPSILSNDRPAWPESPIVPREIYLSSSTSQK</sequence>
<gene>
    <name evidence="2" type="ORF">CPLU01_15793</name>
</gene>
<evidence type="ECO:0000256" key="1">
    <source>
        <dbReference type="SAM" id="MobiDB-lite"/>
    </source>
</evidence>
<evidence type="ECO:0008006" key="4">
    <source>
        <dbReference type="Google" id="ProtNLM"/>
    </source>
</evidence>
<dbReference type="PANTHER" id="PTHR37171:SF1">
    <property type="entry name" value="SERINE_THREONINE-PROTEIN KINASE YRZF-RELATED"/>
    <property type="match status" value="1"/>
</dbReference>
<dbReference type="Pfam" id="PF06293">
    <property type="entry name" value="Kdo"/>
    <property type="match status" value="1"/>
</dbReference>
<dbReference type="InterPro" id="IPR011009">
    <property type="entry name" value="Kinase-like_dom_sf"/>
</dbReference>
<name>A0A8H6J6W2_9PEZI</name>
<evidence type="ECO:0000313" key="2">
    <source>
        <dbReference type="EMBL" id="KAF6807472.1"/>
    </source>
</evidence>
<evidence type="ECO:0000313" key="3">
    <source>
        <dbReference type="Proteomes" id="UP000654918"/>
    </source>
</evidence>
<dbReference type="Gene3D" id="1.10.510.10">
    <property type="entry name" value="Transferase(Phosphotransferase) domain 1"/>
    <property type="match status" value="1"/>
</dbReference>
<comment type="caution">
    <text evidence="2">The sequence shown here is derived from an EMBL/GenBank/DDBJ whole genome shotgun (WGS) entry which is preliminary data.</text>
</comment>
<dbReference type="AlphaFoldDB" id="A0A8H6J6W2"/>
<dbReference type="InterPro" id="IPR052396">
    <property type="entry name" value="Meiotic_Drive_Suppr_Kinase"/>
</dbReference>
<dbReference type="EMBL" id="WIGO01000629">
    <property type="protein sequence ID" value="KAF6807472.1"/>
    <property type="molecule type" value="Genomic_DNA"/>
</dbReference>
<dbReference type="Proteomes" id="UP000654918">
    <property type="component" value="Unassembled WGS sequence"/>
</dbReference>
<organism evidence="2 3">
    <name type="scientific">Colletotrichum plurivorum</name>
    <dbReference type="NCBI Taxonomy" id="2175906"/>
    <lineage>
        <taxon>Eukaryota</taxon>
        <taxon>Fungi</taxon>
        <taxon>Dikarya</taxon>
        <taxon>Ascomycota</taxon>
        <taxon>Pezizomycotina</taxon>
        <taxon>Sordariomycetes</taxon>
        <taxon>Hypocreomycetidae</taxon>
        <taxon>Glomerellales</taxon>
        <taxon>Glomerellaceae</taxon>
        <taxon>Colletotrichum</taxon>
        <taxon>Colletotrichum orchidearum species complex</taxon>
    </lineage>
</organism>
<reference evidence="2" key="1">
    <citation type="journal article" date="2020" name="Phytopathology">
        <title>Genome Sequence Resources of Colletotrichum truncatum, C. plurivorum, C. musicola, and C. sojae: Four Species Pathogenic to Soybean (Glycine max).</title>
        <authorList>
            <person name="Rogerio F."/>
            <person name="Boufleur T.R."/>
            <person name="Ciampi-Guillardi M."/>
            <person name="Sukno S.A."/>
            <person name="Thon M.R."/>
            <person name="Massola Junior N.S."/>
            <person name="Baroncelli R."/>
        </authorList>
    </citation>
    <scope>NUCLEOTIDE SEQUENCE</scope>
    <source>
        <strain evidence="2">LFN00145</strain>
    </source>
</reference>